<evidence type="ECO:0000256" key="3">
    <source>
        <dbReference type="ARBA" id="ARBA00023163"/>
    </source>
</evidence>
<dbReference type="SUPFAM" id="SSF47413">
    <property type="entry name" value="lambda repressor-like DNA-binding domains"/>
    <property type="match status" value="1"/>
</dbReference>
<dbReference type="PROSITE" id="PS50932">
    <property type="entry name" value="HTH_LACI_2"/>
    <property type="match status" value="1"/>
</dbReference>
<evidence type="ECO:0000256" key="2">
    <source>
        <dbReference type="ARBA" id="ARBA00023125"/>
    </source>
</evidence>
<evidence type="ECO:0000259" key="4">
    <source>
        <dbReference type="PROSITE" id="PS50932"/>
    </source>
</evidence>
<dbReference type="RefSeq" id="WP_188936417.1">
    <property type="nucleotide sequence ID" value="NZ_BMJC01000005.1"/>
</dbReference>
<dbReference type="InterPro" id="IPR025997">
    <property type="entry name" value="SBP_2_dom"/>
</dbReference>
<dbReference type="InterPro" id="IPR010982">
    <property type="entry name" value="Lambda_DNA-bd_dom_sf"/>
</dbReference>
<keyword evidence="3" id="KW-0804">Transcription</keyword>
<dbReference type="SMART" id="SM00354">
    <property type="entry name" value="HTH_LACI"/>
    <property type="match status" value="1"/>
</dbReference>
<dbReference type="PANTHER" id="PTHR30146:SF109">
    <property type="entry name" value="HTH-TYPE TRANSCRIPTIONAL REGULATOR GALS"/>
    <property type="match status" value="1"/>
</dbReference>
<dbReference type="Pfam" id="PF13407">
    <property type="entry name" value="Peripla_BP_4"/>
    <property type="match status" value="1"/>
</dbReference>
<protein>
    <submittedName>
        <fullName evidence="5">LacI family transcriptional regulator</fullName>
    </submittedName>
</protein>
<evidence type="ECO:0000313" key="5">
    <source>
        <dbReference type="EMBL" id="GGB17736.1"/>
    </source>
</evidence>
<evidence type="ECO:0000313" key="6">
    <source>
        <dbReference type="Proteomes" id="UP000607559"/>
    </source>
</evidence>
<dbReference type="Gene3D" id="1.10.260.40">
    <property type="entry name" value="lambda repressor-like DNA-binding domains"/>
    <property type="match status" value="1"/>
</dbReference>
<dbReference type="PANTHER" id="PTHR30146">
    <property type="entry name" value="LACI-RELATED TRANSCRIPTIONAL REPRESSOR"/>
    <property type="match status" value="1"/>
</dbReference>
<reference evidence="5" key="1">
    <citation type="journal article" date="2014" name="Int. J. Syst. Evol. Microbiol.">
        <title>Complete genome sequence of Corynebacterium casei LMG S-19264T (=DSM 44701T), isolated from a smear-ripened cheese.</title>
        <authorList>
            <consortium name="US DOE Joint Genome Institute (JGI-PGF)"/>
            <person name="Walter F."/>
            <person name="Albersmeier A."/>
            <person name="Kalinowski J."/>
            <person name="Ruckert C."/>
        </authorList>
    </citation>
    <scope>NUCLEOTIDE SEQUENCE</scope>
    <source>
        <strain evidence="5">CGMCC 1.15448</strain>
    </source>
</reference>
<accession>A0A8J2UHD7</accession>
<gene>
    <name evidence="5" type="ORF">GCM10011511_46930</name>
</gene>
<dbReference type="GO" id="GO:0003700">
    <property type="term" value="F:DNA-binding transcription factor activity"/>
    <property type="evidence" value="ECO:0007669"/>
    <property type="project" value="TreeGrafter"/>
</dbReference>
<dbReference type="AlphaFoldDB" id="A0A8J2UHD7"/>
<feature type="domain" description="HTH lacI-type" evidence="4">
    <location>
        <begin position="6"/>
        <end position="60"/>
    </location>
</feature>
<dbReference type="SUPFAM" id="SSF53822">
    <property type="entry name" value="Periplasmic binding protein-like I"/>
    <property type="match status" value="1"/>
</dbReference>
<dbReference type="CDD" id="cd06267">
    <property type="entry name" value="PBP1_LacI_sugar_binding-like"/>
    <property type="match status" value="1"/>
</dbReference>
<reference evidence="5" key="2">
    <citation type="submission" date="2020-09" db="EMBL/GenBank/DDBJ databases">
        <authorList>
            <person name="Sun Q."/>
            <person name="Zhou Y."/>
        </authorList>
    </citation>
    <scope>NUCLEOTIDE SEQUENCE</scope>
    <source>
        <strain evidence="5">CGMCC 1.15448</strain>
    </source>
</reference>
<name>A0A8J2UHD7_9BACT</name>
<comment type="caution">
    <text evidence="5">The sequence shown here is derived from an EMBL/GenBank/DDBJ whole genome shotgun (WGS) entry which is preliminary data.</text>
</comment>
<dbReference type="InterPro" id="IPR000843">
    <property type="entry name" value="HTH_LacI"/>
</dbReference>
<dbReference type="GO" id="GO:0000976">
    <property type="term" value="F:transcription cis-regulatory region binding"/>
    <property type="evidence" value="ECO:0007669"/>
    <property type="project" value="TreeGrafter"/>
</dbReference>
<dbReference type="Pfam" id="PF00356">
    <property type="entry name" value="LacI"/>
    <property type="match status" value="1"/>
</dbReference>
<dbReference type="InterPro" id="IPR028082">
    <property type="entry name" value="Peripla_BP_I"/>
</dbReference>
<dbReference type="Proteomes" id="UP000607559">
    <property type="component" value="Unassembled WGS sequence"/>
</dbReference>
<organism evidence="5 6">
    <name type="scientific">Puia dinghuensis</name>
    <dbReference type="NCBI Taxonomy" id="1792502"/>
    <lineage>
        <taxon>Bacteria</taxon>
        <taxon>Pseudomonadati</taxon>
        <taxon>Bacteroidota</taxon>
        <taxon>Chitinophagia</taxon>
        <taxon>Chitinophagales</taxon>
        <taxon>Chitinophagaceae</taxon>
        <taxon>Puia</taxon>
    </lineage>
</organism>
<evidence type="ECO:0000256" key="1">
    <source>
        <dbReference type="ARBA" id="ARBA00023015"/>
    </source>
</evidence>
<keyword evidence="2" id="KW-0238">DNA-binding</keyword>
<keyword evidence="1" id="KW-0805">Transcription regulation</keyword>
<dbReference type="CDD" id="cd01392">
    <property type="entry name" value="HTH_LacI"/>
    <property type="match status" value="1"/>
</dbReference>
<dbReference type="EMBL" id="BMJC01000005">
    <property type="protein sequence ID" value="GGB17736.1"/>
    <property type="molecule type" value="Genomic_DNA"/>
</dbReference>
<keyword evidence="6" id="KW-1185">Reference proteome</keyword>
<sequence length="341" mass="38889">MKDKLPTIKEIARQLNVSISTVSRALHDHPGIGLRTKMRVQQLARQLEYEPNQTAIFFKQRKTFTIGVVLPNLGEEFFSQAINGIEEIATQNKYSVLIGQSKDDVARERQIVTTMKNNRIDGLIVSLSKNTTTYDHFTALKKFNIPVVFFDRVPTSPDFNKVYSNMNSGTREAIEFLIDKGHRRIGVINGPDQMRSSRERTETYKQVLIARRLKIDLRLVTSTDLTKEGTQRAMQHLLSQRPKPTAILVINDYIALDAIQYAKQQKLKINKDICFVSYANLPITHYLETPPMASVEQFPYKQGAKAAEVLMQLMANDNKKEEPGSFLNIVINGQLIVHSRR</sequence>
<dbReference type="Gene3D" id="3.40.50.2300">
    <property type="match status" value="2"/>
</dbReference>
<proteinExistence type="predicted"/>